<dbReference type="InterPro" id="IPR054594">
    <property type="entry name" value="Lon_lid"/>
</dbReference>
<dbReference type="Pfam" id="PF00004">
    <property type="entry name" value="AAA"/>
    <property type="match status" value="1"/>
</dbReference>
<comment type="caution">
    <text evidence="2">The sequence shown here is derived from an EMBL/GenBank/DDBJ whole genome shotgun (WGS) entry which is preliminary data.</text>
</comment>
<evidence type="ECO:0000259" key="1">
    <source>
        <dbReference type="SMART" id="SM00382"/>
    </source>
</evidence>
<name>A0A2M6IUB3_9BACT</name>
<dbReference type="InterPro" id="IPR027417">
    <property type="entry name" value="P-loop_NTPase"/>
</dbReference>
<evidence type="ECO:0000313" key="2">
    <source>
        <dbReference type="EMBL" id="PIQ73450.1"/>
    </source>
</evidence>
<dbReference type="Proteomes" id="UP000231056">
    <property type="component" value="Unassembled WGS sequence"/>
</dbReference>
<dbReference type="PANTHER" id="PTHR43718:SF2">
    <property type="entry name" value="LON PROTEASE HOMOLOG, MITOCHONDRIAL"/>
    <property type="match status" value="1"/>
</dbReference>
<dbReference type="SMART" id="SM00382">
    <property type="entry name" value="AAA"/>
    <property type="match status" value="1"/>
</dbReference>
<feature type="domain" description="AAA+ ATPase" evidence="1">
    <location>
        <begin position="116"/>
        <end position="260"/>
    </location>
</feature>
<dbReference type="EMBL" id="PCVM01000059">
    <property type="protein sequence ID" value="PIQ73450.1"/>
    <property type="molecule type" value="Genomic_DNA"/>
</dbReference>
<dbReference type="GO" id="GO:0003697">
    <property type="term" value="F:single-stranded DNA binding"/>
    <property type="evidence" value="ECO:0007669"/>
    <property type="project" value="TreeGrafter"/>
</dbReference>
<dbReference type="AlphaFoldDB" id="A0A2M6IUB3"/>
<dbReference type="GO" id="GO:0004252">
    <property type="term" value="F:serine-type endopeptidase activity"/>
    <property type="evidence" value="ECO:0007669"/>
    <property type="project" value="InterPro"/>
</dbReference>
<dbReference type="GO" id="GO:0007005">
    <property type="term" value="P:mitochondrion organization"/>
    <property type="evidence" value="ECO:0007669"/>
    <property type="project" value="TreeGrafter"/>
</dbReference>
<dbReference type="Pfam" id="PF22667">
    <property type="entry name" value="Lon_lid"/>
    <property type="match status" value="1"/>
</dbReference>
<organism evidence="2 3">
    <name type="scientific">Candidatus Roizmanbacteria bacterium CG11_big_fil_rev_8_21_14_0_20_36_8</name>
    <dbReference type="NCBI Taxonomy" id="1974856"/>
    <lineage>
        <taxon>Bacteria</taxon>
        <taxon>Candidatus Roizmaniibacteriota</taxon>
    </lineage>
</organism>
<dbReference type="Gene3D" id="3.40.50.300">
    <property type="entry name" value="P-loop containing nucleotide triphosphate hydrolases"/>
    <property type="match status" value="1"/>
</dbReference>
<reference evidence="2 3" key="1">
    <citation type="submission" date="2017-09" db="EMBL/GenBank/DDBJ databases">
        <title>Depth-based differentiation of microbial function through sediment-hosted aquifers and enrichment of novel symbionts in the deep terrestrial subsurface.</title>
        <authorList>
            <person name="Probst A.J."/>
            <person name="Ladd B."/>
            <person name="Jarett J.K."/>
            <person name="Geller-Mcgrath D.E."/>
            <person name="Sieber C.M."/>
            <person name="Emerson J.B."/>
            <person name="Anantharaman K."/>
            <person name="Thomas B.C."/>
            <person name="Malmstrom R."/>
            <person name="Stieglmeier M."/>
            <person name="Klingl A."/>
            <person name="Woyke T."/>
            <person name="Ryan C.M."/>
            <person name="Banfield J.F."/>
        </authorList>
    </citation>
    <scope>NUCLEOTIDE SEQUENCE [LARGE SCALE GENOMIC DNA]</scope>
    <source>
        <strain evidence="2">CG11_big_fil_rev_8_21_14_0_20_36_8</strain>
    </source>
</reference>
<proteinExistence type="predicted"/>
<dbReference type="InterPro" id="IPR003959">
    <property type="entry name" value="ATPase_AAA_core"/>
</dbReference>
<accession>A0A2M6IUB3</accession>
<dbReference type="Gene3D" id="1.10.8.60">
    <property type="match status" value="1"/>
</dbReference>
<dbReference type="PANTHER" id="PTHR43718">
    <property type="entry name" value="LON PROTEASE"/>
    <property type="match status" value="1"/>
</dbReference>
<gene>
    <name evidence="2" type="ORF">COV58_02570</name>
</gene>
<evidence type="ECO:0000313" key="3">
    <source>
        <dbReference type="Proteomes" id="UP000231056"/>
    </source>
</evidence>
<dbReference type="InterPro" id="IPR027065">
    <property type="entry name" value="Lon_Prtase"/>
</dbReference>
<dbReference type="GO" id="GO:0005524">
    <property type="term" value="F:ATP binding"/>
    <property type="evidence" value="ECO:0007669"/>
    <property type="project" value="InterPro"/>
</dbReference>
<dbReference type="GO" id="GO:0006515">
    <property type="term" value="P:protein quality control for misfolded or incompletely synthesized proteins"/>
    <property type="evidence" value="ECO:0007669"/>
    <property type="project" value="TreeGrafter"/>
</dbReference>
<protein>
    <recommendedName>
        <fullName evidence="1">AAA+ ATPase domain-containing protein</fullName>
    </recommendedName>
</protein>
<dbReference type="InterPro" id="IPR003593">
    <property type="entry name" value="AAA+_ATPase"/>
</dbReference>
<dbReference type="SUPFAM" id="SSF52540">
    <property type="entry name" value="P-loop containing nucleoside triphosphate hydrolases"/>
    <property type="match status" value="1"/>
</dbReference>
<dbReference type="GO" id="GO:0016887">
    <property type="term" value="F:ATP hydrolysis activity"/>
    <property type="evidence" value="ECO:0007669"/>
    <property type="project" value="InterPro"/>
</dbReference>
<dbReference type="GO" id="GO:0004176">
    <property type="term" value="F:ATP-dependent peptidase activity"/>
    <property type="evidence" value="ECO:0007669"/>
    <property type="project" value="InterPro"/>
</dbReference>
<sequence length="347" mass="39253">MDDQAALTEITKLKTKLQSVQLPANLQQKALEQIDRINLALKHGGNLSHLDTTEKYIDWIISLPWNNETADVIDIPKTKQILDKNHFGLEKVKQRILEYLSIYKLQKDKLGSAIIRTRPIFFVGLAGTGKTTFAISLAESLGRKFVRIPFGGLASARDLRGQPKTSPDSEPGKIIKALREVQVKNPVILLDELDRVTPEARAEIMGVLIELLDPSQNIHFVDNYIDYPFSLENFLFIATGNNTNNIVPPVLDRLEIIQMPSYTDEEKIEIGKNFIFPKYLAMSGIDKSQLTIDDALWTEMIRPLGYEPGIRSLERLIETIVRKVAYKLVSSEGTNFFINSSNLKDFK</sequence>
<dbReference type="GO" id="GO:0051131">
    <property type="term" value="P:chaperone-mediated protein complex assembly"/>
    <property type="evidence" value="ECO:0007669"/>
    <property type="project" value="TreeGrafter"/>
</dbReference>